<feature type="transmembrane region" description="Helical" evidence="1">
    <location>
        <begin position="13"/>
        <end position="32"/>
    </location>
</feature>
<dbReference type="Proteomes" id="UP001214094">
    <property type="component" value="Chromosome"/>
</dbReference>
<keyword evidence="1" id="KW-0472">Membrane</keyword>
<organism evidence="2 3">
    <name type="scientific">Ensifer adhaerens</name>
    <name type="common">Sinorhizobium morelense</name>
    <dbReference type="NCBI Taxonomy" id="106592"/>
    <lineage>
        <taxon>Bacteria</taxon>
        <taxon>Pseudomonadati</taxon>
        <taxon>Pseudomonadota</taxon>
        <taxon>Alphaproteobacteria</taxon>
        <taxon>Hyphomicrobiales</taxon>
        <taxon>Rhizobiaceae</taxon>
        <taxon>Sinorhizobium/Ensifer group</taxon>
        <taxon>Ensifer</taxon>
    </lineage>
</organism>
<feature type="transmembrane region" description="Helical" evidence="1">
    <location>
        <begin position="137"/>
        <end position="155"/>
    </location>
</feature>
<reference evidence="2 3" key="1">
    <citation type="submission" date="2023-03" db="EMBL/GenBank/DDBJ databases">
        <title>Comparative genome and transcriptome analysis combination mining strategies for increasing vitamin B12 production of Ensifer adhaerens strain.</title>
        <authorList>
            <person name="Yongheng L."/>
        </authorList>
    </citation>
    <scope>NUCLEOTIDE SEQUENCE [LARGE SCALE GENOMIC DNA]</scope>
    <source>
        <strain evidence="2 3">Casida A-T305</strain>
    </source>
</reference>
<dbReference type="GeneID" id="29518742"/>
<evidence type="ECO:0000313" key="3">
    <source>
        <dbReference type="Proteomes" id="UP001214094"/>
    </source>
</evidence>
<accession>A0ABY8HKS3</accession>
<feature type="transmembrane region" description="Helical" evidence="1">
    <location>
        <begin position="199"/>
        <end position="220"/>
    </location>
</feature>
<evidence type="ECO:0000313" key="2">
    <source>
        <dbReference type="EMBL" id="WFP92363.1"/>
    </source>
</evidence>
<sequence length="229" mass="25193">MDFMRLLKSIEELLYELVCWLLFYPLTLWRTLRHPQAMMRYADVELGDDLPEQYSDALSPPLFLLITLLLAHGLELGLVSRAVPWAPTSLLASDSNLLMFRAVAFSILPLLMAVKLLRNKGAKLTRETLRPPFFSQCYVTAPFAFAISLGGQLLLAGHNAFTTVGAAFVVASIVWYIVAETRWFMADLGLSAVRSLLHVVVTILQALLAMAVASTIIAYASGAVPALVP</sequence>
<gene>
    <name evidence="2" type="ORF">P4B07_08405</name>
</gene>
<keyword evidence="1" id="KW-1133">Transmembrane helix</keyword>
<proteinExistence type="predicted"/>
<evidence type="ECO:0000256" key="1">
    <source>
        <dbReference type="SAM" id="Phobius"/>
    </source>
</evidence>
<dbReference type="EMBL" id="CP121308">
    <property type="protein sequence ID" value="WFP92363.1"/>
    <property type="molecule type" value="Genomic_DNA"/>
</dbReference>
<feature type="transmembrane region" description="Helical" evidence="1">
    <location>
        <begin position="161"/>
        <end position="178"/>
    </location>
</feature>
<dbReference type="RefSeq" id="WP_034795206.1">
    <property type="nucleotide sequence ID" value="NZ_CP015880.1"/>
</dbReference>
<keyword evidence="1" id="KW-0812">Transmembrane</keyword>
<protein>
    <submittedName>
        <fullName evidence="2">Permease</fullName>
    </submittedName>
</protein>
<keyword evidence="3" id="KW-1185">Reference proteome</keyword>
<name>A0ABY8HKS3_ENSAD</name>
<feature type="transmembrane region" description="Helical" evidence="1">
    <location>
        <begin position="98"/>
        <end position="117"/>
    </location>
</feature>